<dbReference type="FunFam" id="1.20.920.10:FF:000066">
    <property type="entry name" value="Transcription initiation factor TFIID subunit 1"/>
    <property type="match status" value="1"/>
</dbReference>
<feature type="compositionally biased region" description="Acidic residues" evidence="3">
    <location>
        <begin position="575"/>
        <end position="584"/>
    </location>
</feature>
<feature type="compositionally biased region" description="Acidic residues" evidence="3">
    <location>
        <begin position="390"/>
        <end position="409"/>
    </location>
</feature>
<feature type="compositionally biased region" description="Basic residues" evidence="3">
    <location>
        <begin position="187"/>
        <end position="198"/>
    </location>
</feature>
<dbReference type="SUPFAM" id="SSF47370">
    <property type="entry name" value="Bromodomain"/>
    <property type="match status" value="1"/>
</dbReference>
<feature type="compositionally biased region" description="Polar residues" evidence="3">
    <location>
        <begin position="507"/>
        <end position="517"/>
    </location>
</feature>
<feature type="region of interest" description="Disordered" evidence="3">
    <location>
        <begin position="154"/>
        <end position="642"/>
    </location>
</feature>
<dbReference type="PROSITE" id="PS50014">
    <property type="entry name" value="BROMODOMAIN_2"/>
    <property type="match status" value="1"/>
</dbReference>
<keyword evidence="6" id="KW-1185">Reference proteome</keyword>
<evidence type="ECO:0000256" key="3">
    <source>
        <dbReference type="SAM" id="MobiDB-lite"/>
    </source>
</evidence>
<feature type="compositionally biased region" description="Basic residues" evidence="3">
    <location>
        <begin position="250"/>
        <end position="274"/>
    </location>
</feature>
<feature type="compositionally biased region" description="Pro residues" evidence="3">
    <location>
        <begin position="221"/>
        <end position="232"/>
    </location>
</feature>
<dbReference type="InterPro" id="IPR001487">
    <property type="entry name" value="Bromodomain"/>
</dbReference>
<feature type="region of interest" description="Disordered" evidence="3">
    <location>
        <begin position="1"/>
        <end position="27"/>
    </location>
</feature>
<feature type="compositionally biased region" description="Acidic residues" evidence="3">
    <location>
        <begin position="9"/>
        <end position="22"/>
    </location>
</feature>
<feature type="compositionally biased region" description="Basic residues" evidence="3">
    <location>
        <begin position="297"/>
        <end position="306"/>
    </location>
</feature>
<dbReference type="PANTHER" id="PTHR45926">
    <property type="entry name" value="OSJNBA0053K19.4 PROTEIN"/>
    <property type="match status" value="1"/>
</dbReference>
<evidence type="ECO:0000313" key="5">
    <source>
        <dbReference type="EMBL" id="KAG5836813.1"/>
    </source>
</evidence>
<accession>A0A9D3M1M4</accession>
<proteinExistence type="predicted"/>
<gene>
    <name evidence="5" type="ORF">ANANG_G00232610</name>
</gene>
<feature type="compositionally biased region" description="Acidic residues" evidence="3">
    <location>
        <begin position="433"/>
        <end position="447"/>
    </location>
</feature>
<reference evidence="5" key="1">
    <citation type="submission" date="2021-01" db="EMBL/GenBank/DDBJ databases">
        <title>A chromosome-scale assembly of European eel, Anguilla anguilla.</title>
        <authorList>
            <person name="Henkel C."/>
            <person name="Jong-Raadsen S.A."/>
            <person name="Dufour S."/>
            <person name="Weltzien F.-A."/>
            <person name="Palstra A.P."/>
            <person name="Pelster B."/>
            <person name="Spaink H.P."/>
            <person name="Van Den Thillart G.E."/>
            <person name="Jansen H."/>
            <person name="Zahm M."/>
            <person name="Klopp C."/>
            <person name="Cedric C."/>
            <person name="Louis A."/>
            <person name="Berthelot C."/>
            <person name="Parey E."/>
            <person name="Roest Crollius H."/>
            <person name="Montfort J."/>
            <person name="Robinson-Rechavi M."/>
            <person name="Bucao C."/>
            <person name="Bouchez O."/>
            <person name="Gislard M."/>
            <person name="Lluch J."/>
            <person name="Milhes M."/>
            <person name="Lampietro C."/>
            <person name="Lopez Roques C."/>
            <person name="Donnadieu C."/>
            <person name="Braasch I."/>
            <person name="Desvignes T."/>
            <person name="Postlethwait J."/>
            <person name="Bobe J."/>
            <person name="Guiguen Y."/>
            <person name="Dirks R."/>
        </authorList>
    </citation>
    <scope>NUCLEOTIDE SEQUENCE</scope>
    <source>
        <strain evidence="5">Tag_6206</strain>
        <tissue evidence="5">Liver</tissue>
    </source>
</reference>
<feature type="domain" description="Bromo" evidence="4">
    <location>
        <begin position="57"/>
        <end position="127"/>
    </location>
</feature>
<organism evidence="5 6">
    <name type="scientific">Anguilla anguilla</name>
    <name type="common">European freshwater eel</name>
    <name type="synonym">Muraena anguilla</name>
    <dbReference type="NCBI Taxonomy" id="7936"/>
    <lineage>
        <taxon>Eukaryota</taxon>
        <taxon>Metazoa</taxon>
        <taxon>Chordata</taxon>
        <taxon>Craniata</taxon>
        <taxon>Vertebrata</taxon>
        <taxon>Euteleostomi</taxon>
        <taxon>Actinopterygii</taxon>
        <taxon>Neopterygii</taxon>
        <taxon>Teleostei</taxon>
        <taxon>Anguilliformes</taxon>
        <taxon>Anguillidae</taxon>
        <taxon>Anguilla</taxon>
    </lineage>
</organism>
<evidence type="ECO:0000256" key="1">
    <source>
        <dbReference type="ARBA" id="ARBA00023117"/>
    </source>
</evidence>
<sequence>MEIYHSVEDMDSSEEEELEDPDVPSTSFGHRLRQAMEVVRDRDAWKDDCKRLLDYIFECEDSEPFRQPVDPNDYPDYLNIIDTPMDFQTVRKTLEQDQYDNPSEMCKDARLIFVNAKAYTPNKRSKIYSMTLRLSALFEERIRTITSDYRTAVKTGERLRRSRGAGSGCSPRSPPRPRTARRGPAGKLRKKRKRRLRLARNLPQPKCLPRRVPGRGGARAAPPPPLTPPPIRALPKLHLRPQGATWSPRLTRRVKAPSPRANRRRARASARHPPRVATAAGRGEEPAGSPGTGERKSARRRERPRRASCPAARTRTARTAGSPPPRPRSAARGGAPRERPLGTLRSPFLLRSTRLTRTSAAASRGRPGTRAQVNGHAEGSRRQRRRGSNSEEELSQESGQDDEEEEEEESVGRRPLARRTAVAAVGKMKMMENTEEEEEGTPSEEEGDRNAGGRQLTRAGRRAAAVIQSSSESEEAESGQSAQKASKKSKGSSSWSEESEDSGRTPRASSHRSQNSEAAGRTGGRVTRRAATDERQEGRSLVNGHSQEHHKDRKRRKKARADDSEGEASLSQNTDGEDEDEEEGGAIGRRASTQTRRTTLGAVAELTRVRVSEEEEESRPRTRGNKRSPLEGGNEELGRGRP</sequence>
<dbReference type="PRINTS" id="PR00503">
    <property type="entry name" value="BROMODOMAIN"/>
</dbReference>
<evidence type="ECO:0000256" key="2">
    <source>
        <dbReference type="PROSITE-ProRule" id="PRU00035"/>
    </source>
</evidence>
<dbReference type="SMART" id="SM00297">
    <property type="entry name" value="BROMO"/>
    <property type="match status" value="1"/>
</dbReference>
<dbReference type="AlphaFoldDB" id="A0A9D3M1M4"/>
<keyword evidence="1 2" id="KW-0103">Bromodomain</keyword>
<comment type="caution">
    <text evidence="5">The sequence shown here is derived from an EMBL/GenBank/DDBJ whole genome shotgun (WGS) entry which is preliminary data.</text>
</comment>
<dbReference type="Gene3D" id="1.20.920.10">
    <property type="entry name" value="Bromodomain-like"/>
    <property type="match status" value="1"/>
</dbReference>
<dbReference type="Proteomes" id="UP001044222">
    <property type="component" value="Chromosome 13"/>
</dbReference>
<evidence type="ECO:0000313" key="6">
    <source>
        <dbReference type="Proteomes" id="UP001044222"/>
    </source>
</evidence>
<dbReference type="InterPro" id="IPR036427">
    <property type="entry name" value="Bromodomain-like_sf"/>
</dbReference>
<dbReference type="EMBL" id="JAFIRN010000013">
    <property type="protein sequence ID" value="KAG5836813.1"/>
    <property type="molecule type" value="Genomic_DNA"/>
</dbReference>
<feature type="compositionally biased region" description="Low complexity" evidence="3">
    <location>
        <begin position="307"/>
        <end position="321"/>
    </location>
</feature>
<evidence type="ECO:0000259" key="4">
    <source>
        <dbReference type="PROSITE" id="PS50014"/>
    </source>
</evidence>
<dbReference type="Pfam" id="PF00439">
    <property type="entry name" value="Bromodomain"/>
    <property type="match status" value="1"/>
</dbReference>
<dbReference type="PROSITE" id="PS00633">
    <property type="entry name" value="BROMODOMAIN_1"/>
    <property type="match status" value="1"/>
</dbReference>
<name>A0A9D3M1M4_ANGAN</name>
<protein>
    <recommendedName>
        <fullName evidence="4">Bromo domain-containing protein</fullName>
    </recommendedName>
</protein>
<dbReference type="InterPro" id="IPR018359">
    <property type="entry name" value="Bromodomain_CS"/>
</dbReference>